<accession>A0A9P0FDH6</accession>
<protein>
    <submittedName>
        <fullName evidence="6">Uncharacterized protein</fullName>
    </submittedName>
</protein>
<proteinExistence type="predicted"/>
<dbReference type="GO" id="GO:0045095">
    <property type="term" value="C:keratin filament"/>
    <property type="evidence" value="ECO:0007669"/>
    <property type="project" value="TreeGrafter"/>
</dbReference>
<dbReference type="OrthoDB" id="6431598at2759"/>
<dbReference type="GO" id="GO:0006915">
    <property type="term" value="P:apoptotic process"/>
    <property type="evidence" value="ECO:0007669"/>
    <property type="project" value="TreeGrafter"/>
</dbReference>
<gene>
    <name evidence="6" type="ORF">MELIAE_LOCUS2613</name>
</gene>
<evidence type="ECO:0000256" key="3">
    <source>
        <dbReference type="ARBA" id="ARBA00023212"/>
    </source>
</evidence>
<evidence type="ECO:0000313" key="7">
    <source>
        <dbReference type="Proteomes" id="UP001154078"/>
    </source>
</evidence>
<keyword evidence="3" id="KW-0206">Cytoskeleton</keyword>
<dbReference type="Proteomes" id="UP001154078">
    <property type="component" value="Chromosome 11"/>
</dbReference>
<comment type="subcellular location">
    <subcellularLocation>
        <location evidence="1">Cytoplasm</location>
        <location evidence="1">Cytoskeleton</location>
    </subcellularLocation>
</comment>
<feature type="region of interest" description="Disordered" evidence="5">
    <location>
        <begin position="190"/>
        <end position="242"/>
    </location>
</feature>
<sequence>MVDVDQPTDAELHTKLLKEQMEELKQKEQEAETLQQIEDDQYKKKKSVVEILEWHLQEESRRLARECALYNVREHKQKLKQKTIDVQENLAMENEILLKLENLELDRVIHDAMNRQQIKEGFEKYANLVKMQQNLEKDREKELDFVFDSEAKVIFERQSEVWKSEEKDRQKLLKEVLATIKQQIEDNLEKNRERQKELEREKEEHEKNIQEYNEELEKLSSEKENNPNKQSQRENIKLKELSDELDGIEKEEEWLKKEVSKTQKKHFVEASTMGTHRFY</sequence>
<reference evidence="6" key="1">
    <citation type="submission" date="2021-12" db="EMBL/GenBank/DDBJ databases">
        <authorList>
            <person name="King R."/>
        </authorList>
    </citation>
    <scope>NUCLEOTIDE SEQUENCE</scope>
</reference>
<name>A0A9P0FDH6_BRAAE</name>
<evidence type="ECO:0000256" key="2">
    <source>
        <dbReference type="ARBA" id="ARBA00022490"/>
    </source>
</evidence>
<dbReference type="EMBL" id="OV121142">
    <property type="protein sequence ID" value="CAH0549482.1"/>
    <property type="molecule type" value="Genomic_DNA"/>
</dbReference>
<dbReference type="PANTHER" id="PTHR31183">
    <property type="entry name" value="TRICHOPLEIN KERATIN FILAMENT-BINDING PROTEIN FAMILY MEMBER"/>
    <property type="match status" value="1"/>
</dbReference>
<evidence type="ECO:0000256" key="1">
    <source>
        <dbReference type="ARBA" id="ARBA00004245"/>
    </source>
</evidence>
<keyword evidence="4" id="KW-0175">Coiled coil</keyword>
<feature type="coiled-coil region" evidence="4">
    <location>
        <begin position="10"/>
        <end position="44"/>
    </location>
</feature>
<dbReference type="AlphaFoldDB" id="A0A9P0FDH6"/>
<organism evidence="6 7">
    <name type="scientific">Brassicogethes aeneus</name>
    <name type="common">Rape pollen beetle</name>
    <name type="synonym">Meligethes aeneus</name>
    <dbReference type="NCBI Taxonomy" id="1431903"/>
    <lineage>
        <taxon>Eukaryota</taxon>
        <taxon>Metazoa</taxon>
        <taxon>Ecdysozoa</taxon>
        <taxon>Arthropoda</taxon>
        <taxon>Hexapoda</taxon>
        <taxon>Insecta</taxon>
        <taxon>Pterygota</taxon>
        <taxon>Neoptera</taxon>
        <taxon>Endopterygota</taxon>
        <taxon>Coleoptera</taxon>
        <taxon>Polyphaga</taxon>
        <taxon>Cucujiformia</taxon>
        <taxon>Nitidulidae</taxon>
        <taxon>Meligethinae</taxon>
        <taxon>Brassicogethes</taxon>
    </lineage>
</organism>
<evidence type="ECO:0000256" key="4">
    <source>
        <dbReference type="SAM" id="Coils"/>
    </source>
</evidence>
<evidence type="ECO:0000256" key="5">
    <source>
        <dbReference type="SAM" id="MobiDB-lite"/>
    </source>
</evidence>
<dbReference type="PANTHER" id="PTHR31183:SF2">
    <property type="entry name" value="TRICHOPLEIN KERATIN FILAMENT-BINDING PROTEIN"/>
    <property type="match status" value="1"/>
</dbReference>
<keyword evidence="2" id="KW-0963">Cytoplasm</keyword>
<keyword evidence="7" id="KW-1185">Reference proteome</keyword>
<dbReference type="InterPro" id="IPR043596">
    <property type="entry name" value="CFAP53/TCHP"/>
</dbReference>
<evidence type="ECO:0000313" key="6">
    <source>
        <dbReference type="EMBL" id="CAH0549482.1"/>
    </source>
</evidence>